<comment type="caution">
    <text evidence="2">The sequence shown here is derived from an EMBL/GenBank/DDBJ whole genome shotgun (WGS) entry which is preliminary data.</text>
</comment>
<evidence type="ECO:0000259" key="1">
    <source>
        <dbReference type="Pfam" id="PF07589"/>
    </source>
</evidence>
<reference evidence="2 3" key="1">
    <citation type="submission" date="2019-06" db="EMBL/GenBank/DDBJ databases">
        <title>Whole genome sequence for Rhodospirillaceae sp. R148.</title>
        <authorList>
            <person name="Wang G."/>
        </authorList>
    </citation>
    <scope>NUCLEOTIDE SEQUENCE [LARGE SCALE GENOMIC DNA]</scope>
    <source>
        <strain evidence="2 3">R148</strain>
    </source>
</reference>
<evidence type="ECO:0000313" key="3">
    <source>
        <dbReference type="Proteomes" id="UP000315252"/>
    </source>
</evidence>
<name>A0A545T5G4_9PROT</name>
<evidence type="ECO:0000313" key="2">
    <source>
        <dbReference type="EMBL" id="TQV72490.1"/>
    </source>
</evidence>
<proteinExistence type="predicted"/>
<dbReference type="EMBL" id="VHSH01000012">
    <property type="protein sequence ID" value="TQV72490.1"/>
    <property type="molecule type" value="Genomic_DNA"/>
</dbReference>
<keyword evidence="3" id="KW-1185">Reference proteome</keyword>
<protein>
    <submittedName>
        <fullName evidence="2">PEP-CTERM sorting domain-containing protein</fullName>
    </submittedName>
</protein>
<sequence>MWFSALPIRPPCPSRALLLSLVRVCWVLLRHAANVWEPLGNSISNPSGRGAIDPDQGASGARSSVMFERFRLIAVVAFGLFLASAGTAEAGLCGTSISTDWTEFPRENQTVTPTFESPGFEACGTTSFFSGFLETEFNGGDIDQGAFNMSVEALDNDSLRLTAQSINLNDEDTHVFPTVTVTLSDIAWLGGPGEIVDVLHVGGTTSYFEVIGFTHDTITFEWGLFSVAGSIFFPNELTYFQDFNIVARHTAVPEPGSLVLFGLGLAGFVMARRASGRVRSRNLHARKI</sequence>
<dbReference type="Pfam" id="PF07589">
    <property type="entry name" value="PEP-CTERM"/>
    <property type="match status" value="1"/>
</dbReference>
<gene>
    <name evidence="2" type="ORF">FKG95_25815</name>
</gene>
<feature type="domain" description="Ice-binding protein C-terminal" evidence="1">
    <location>
        <begin position="251"/>
        <end position="273"/>
    </location>
</feature>
<accession>A0A545T5G4</accession>
<dbReference type="Proteomes" id="UP000315252">
    <property type="component" value="Unassembled WGS sequence"/>
</dbReference>
<dbReference type="NCBIfam" id="TIGR02595">
    <property type="entry name" value="PEP_CTERM"/>
    <property type="match status" value="1"/>
</dbReference>
<dbReference type="InterPro" id="IPR013424">
    <property type="entry name" value="Ice-binding_C"/>
</dbReference>
<organism evidence="2 3">
    <name type="scientific">Denitrobaculum tricleocarpae</name>
    <dbReference type="NCBI Taxonomy" id="2591009"/>
    <lineage>
        <taxon>Bacteria</taxon>
        <taxon>Pseudomonadati</taxon>
        <taxon>Pseudomonadota</taxon>
        <taxon>Alphaproteobacteria</taxon>
        <taxon>Rhodospirillales</taxon>
        <taxon>Rhodospirillaceae</taxon>
        <taxon>Denitrobaculum</taxon>
    </lineage>
</organism>
<dbReference type="AlphaFoldDB" id="A0A545T5G4"/>